<name>A0A8E2EVL5_9PEZI</name>
<keyword evidence="1" id="KW-0472">Membrane</keyword>
<evidence type="ECO:0000256" key="1">
    <source>
        <dbReference type="SAM" id="Phobius"/>
    </source>
</evidence>
<proteinExistence type="predicted"/>
<accession>A0A8E2EVL5</accession>
<protein>
    <submittedName>
        <fullName evidence="2">Uncharacterized protein</fullName>
    </submittedName>
</protein>
<dbReference type="Proteomes" id="UP000250140">
    <property type="component" value="Unassembled WGS sequence"/>
</dbReference>
<keyword evidence="1" id="KW-1133">Transmembrane helix</keyword>
<reference evidence="2 3" key="1">
    <citation type="journal article" date="2016" name="Nat. Commun.">
        <title>Ectomycorrhizal ecology is imprinted in the genome of the dominant symbiotic fungus Cenococcum geophilum.</title>
        <authorList>
            <consortium name="DOE Joint Genome Institute"/>
            <person name="Peter M."/>
            <person name="Kohler A."/>
            <person name="Ohm R.A."/>
            <person name="Kuo A."/>
            <person name="Krutzmann J."/>
            <person name="Morin E."/>
            <person name="Arend M."/>
            <person name="Barry K.W."/>
            <person name="Binder M."/>
            <person name="Choi C."/>
            <person name="Clum A."/>
            <person name="Copeland A."/>
            <person name="Grisel N."/>
            <person name="Haridas S."/>
            <person name="Kipfer T."/>
            <person name="LaButti K."/>
            <person name="Lindquist E."/>
            <person name="Lipzen A."/>
            <person name="Maire R."/>
            <person name="Meier B."/>
            <person name="Mihaltcheva S."/>
            <person name="Molinier V."/>
            <person name="Murat C."/>
            <person name="Poggeler S."/>
            <person name="Quandt C.A."/>
            <person name="Sperisen C."/>
            <person name="Tritt A."/>
            <person name="Tisserant E."/>
            <person name="Crous P.W."/>
            <person name="Henrissat B."/>
            <person name="Nehls U."/>
            <person name="Egli S."/>
            <person name="Spatafora J.W."/>
            <person name="Grigoriev I.V."/>
            <person name="Martin F.M."/>
        </authorList>
    </citation>
    <scope>NUCLEOTIDE SEQUENCE [LARGE SCALE GENOMIC DNA]</scope>
    <source>
        <strain evidence="2 3">CBS 207.34</strain>
    </source>
</reference>
<evidence type="ECO:0000313" key="3">
    <source>
        <dbReference type="Proteomes" id="UP000250140"/>
    </source>
</evidence>
<dbReference type="AlphaFoldDB" id="A0A8E2EVL5"/>
<keyword evidence="3" id="KW-1185">Reference proteome</keyword>
<evidence type="ECO:0000313" key="2">
    <source>
        <dbReference type="EMBL" id="OCL05701.1"/>
    </source>
</evidence>
<feature type="transmembrane region" description="Helical" evidence="1">
    <location>
        <begin position="52"/>
        <end position="72"/>
    </location>
</feature>
<keyword evidence="1" id="KW-0812">Transmembrane</keyword>
<organism evidence="2 3">
    <name type="scientific">Glonium stellatum</name>
    <dbReference type="NCBI Taxonomy" id="574774"/>
    <lineage>
        <taxon>Eukaryota</taxon>
        <taxon>Fungi</taxon>
        <taxon>Dikarya</taxon>
        <taxon>Ascomycota</taxon>
        <taxon>Pezizomycotina</taxon>
        <taxon>Dothideomycetes</taxon>
        <taxon>Pleosporomycetidae</taxon>
        <taxon>Gloniales</taxon>
        <taxon>Gloniaceae</taxon>
        <taxon>Glonium</taxon>
    </lineage>
</organism>
<sequence length="94" mass="10078">MNPLPLPYSATCPFNSFPSLKNAGILRLPSFPLIAKTSTLVGASLCRTTSSVFTSASLSSTSFLAIFLALTVPLTRHFFHFSAFSLEQICGGNF</sequence>
<gene>
    <name evidence="2" type="ORF">AOQ84DRAFT_93197</name>
</gene>
<dbReference type="EMBL" id="KV750232">
    <property type="protein sequence ID" value="OCL05701.1"/>
    <property type="molecule type" value="Genomic_DNA"/>
</dbReference>